<dbReference type="EMBL" id="KI546089">
    <property type="protein sequence ID" value="EST45837.1"/>
    <property type="molecule type" value="Genomic_DNA"/>
</dbReference>
<protein>
    <submittedName>
        <fullName evidence="1">Uncharacterized protein</fullName>
    </submittedName>
</protein>
<dbReference type="Proteomes" id="UP000018208">
    <property type="component" value="Unassembled WGS sequence"/>
</dbReference>
<dbReference type="AlphaFoldDB" id="V6LMB8"/>
<evidence type="ECO:0000313" key="3">
    <source>
        <dbReference type="Proteomes" id="UP000018208"/>
    </source>
</evidence>
<proteinExistence type="predicted"/>
<organism evidence="1">
    <name type="scientific">Spironucleus salmonicida</name>
    <dbReference type="NCBI Taxonomy" id="348837"/>
    <lineage>
        <taxon>Eukaryota</taxon>
        <taxon>Metamonada</taxon>
        <taxon>Diplomonadida</taxon>
        <taxon>Hexamitidae</taxon>
        <taxon>Hexamitinae</taxon>
        <taxon>Spironucleus</taxon>
    </lineage>
</organism>
<dbReference type="VEuPathDB" id="GiardiaDB:SS50377_21998"/>
<dbReference type="EMBL" id="AUWU02000002">
    <property type="protein sequence ID" value="KAH0576434.1"/>
    <property type="molecule type" value="Genomic_DNA"/>
</dbReference>
<keyword evidence="3" id="KW-1185">Reference proteome</keyword>
<reference evidence="1 2" key="1">
    <citation type="journal article" date="2014" name="PLoS Genet.">
        <title>The Genome of Spironucleus salmonicida Highlights a Fish Pathogen Adapted to Fluctuating Environments.</title>
        <authorList>
            <person name="Xu F."/>
            <person name="Jerlstrom-Hultqvist J."/>
            <person name="Einarsson E."/>
            <person name="Astvaldsson A."/>
            <person name="Svard S.G."/>
            <person name="Andersson J.O."/>
        </authorList>
    </citation>
    <scope>NUCLEOTIDE SEQUENCE</scope>
    <source>
        <strain evidence="2">ATCC 50377</strain>
    </source>
</reference>
<accession>V6LMB8</accession>
<reference evidence="2" key="2">
    <citation type="submission" date="2020-12" db="EMBL/GenBank/DDBJ databases">
        <title>New Spironucleus salmonicida genome in near-complete chromosomes.</title>
        <authorList>
            <person name="Xu F."/>
            <person name="Kurt Z."/>
            <person name="Jimenez-Gonzalez A."/>
            <person name="Astvaldsson A."/>
            <person name="Andersson J.O."/>
            <person name="Svard S.G."/>
        </authorList>
    </citation>
    <scope>NUCLEOTIDE SEQUENCE</scope>
    <source>
        <strain evidence="2">ATCC 50377</strain>
    </source>
</reference>
<name>V6LMB8_9EUKA</name>
<evidence type="ECO:0000313" key="1">
    <source>
        <dbReference type="EMBL" id="EST45837.1"/>
    </source>
</evidence>
<evidence type="ECO:0000313" key="2">
    <source>
        <dbReference type="EMBL" id="KAH0576434.1"/>
    </source>
</evidence>
<gene>
    <name evidence="1" type="ORF">SS50377_14412</name>
    <name evidence="2" type="ORF">SS50377_21998</name>
</gene>
<sequence>MGTISSNQFFNFVSNSNNQAITKAMLNHEKHMQLSSIRAMSDCVNYQFEQTNIQIHMFNVTTSAKQFMNLYQNPSIESIFESLSMRMNISKDFIEKIYKQTYQQQNLQKVIKAPTVNKKLYFTLEYILLHQQIVEICPLCIIFLKIDYSHVGVIKSKLLCAIFRDEYNISEDKVLQALGASKSGVVSFQTFLNCYYRIEDLTGIIDYL</sequence>